<proteinExistence type="predicted"/>
<reference evidence="9 10" key="1">
    <citation type="submission" date="2020-06" db="EMBL/GenBank/DDBJ databases">
        <title>The yeast mating-type switching endonuclease HO is a domesticated member of an unorthodox homing genetic element family.</title>
        <authorList>
            <person name="Coughlan A.Y."/>
            <person name="Lombardi L."/>
            <person name="Braun-Galleani S."/>
            <person name="Martos A.R."/>
            <person name="Galeote V."/>
            <person name="Bigey F."/>
            <person name="Dequin S."/>
            <person name="Byrne K.P."/>
            <person name="Wolfe K.H."/>
        </authorList>
    </citation>
    <scope>NUCLEOTIDE SEQUENCE [LARGE SCALE GENOMIC DNA]</scope>
    <source>
        <strain evidence="9 10">CBS2947</strain>
    </source>
</reference>
<dbReference type="EMBL" id="CP059272">
    <property type="protein sequence ID" value="QLQ81738.1"/>
    <property type="molecule type" value="Genomic_DNA"/>
</dbReference>
<keyword evidence="2" id="KW-0862">Zinc</keyword>
<dbReference type="Gene3D" id="4.10.240.10">
    <property type="entry name" value="Zn(2)-C6 fungal-type DNA-binding domain"/>
    <property type="match status" value="1"/>
</dbReference>
<dbReference type="GO" id="GO:0005634">
    <property type="term" value="C:nucleus"/>
    <property type="evidence" value="ECO:0007669"/>
    <property type="project" value="TreeGrafter"/>
</dbReference>
<dbReference type="FunFam" id="4.10.240.10:FF:000063">
    <property type="entry name" value="AaceriADR404Cp"/>
    <property type="match status" value="1"/>
</dbReference>
<dbReference type="GO" id="GO:0008270">
    <property type="term" value="F:zinc ion binding"/>
    <property type="evidence" value="ECO:0007669"/>
    <property type="project" value="InterPro"/>
</dbReference>
<dbReference type="GO" id="GO:0000978">
    <property type="term" value="F:RNA polymerase II cis-regulatory region sequence-specific DNA binding"/>
    <property type="evidence" value="ECO:0007669"/>
    <property type="project" value="TreeGrafter"/>
</dbReference>
<dbReference type="InterPro" id="IPR050675">
    <property type="entry name" value="OAF3"/>
</dbReference>
<keyword evidence="3" id="KW-0805">Transcription regulation</keyword>
<evidence type="ECO:0000256" key="1">
    <source>
        <dbReference type="ARBA" id="ARBA00022723"/>
    </source>
</evidence>
<dbReference type="InterPro" id="IPR036864">
    <property type="entry name" value="Zn2-C6_fun-type_DNA-bd_sf"/>
</dbReference>
<feature type="region of interest" description="Disordered" evidence="7">
    <location>
        <begin position="1"/>
        <end position="34"/>
    </location>
</feature>
<dbReference type="Proteomes" id="UP000510647">
    <property type="component" value="Chromosome 6"/>
</dbReference>
<evidence type="ECO:0000256" key="3">
    <source>
        <dbReference type="ARBA" id="ARBA00023015"/>
    </source>
</evidence>
<evidence type="ECO:0000313" key="10">
    <source>
        <dbReference type="Proteomes" id="UP000510647"/>
    </source>
</evidence>
<evidence type="ECO:0000259" key="8">
    <source>
        <dbReference type="PROSITE" id="PS50048"/>
    </source>
</evidence>
<dbReference type="PANTHER" id="PTHR31069">
    <property type="entry name" value="OLEATE-ACTIVATED TRANSCRIPTION FACTOR 1-RELATED"/>
    <property type="match status" value="1"/>
</dbReference>
<evidence type="ECO:0000256" key="5">
    <source>
        <dbReference type="ARBA" id="ARBA00023163"/>
    </source>
</evidence>
<keyword evidence="5" id="KW-0804">Transcription</keyword>
<keyword evidence="1" id="KW-0479">Metal-binding</keyword>
<protein>
    <recommendedName>
        <fullName evidence="8">Zn(2)-C6 fungal-type domain-containing protein</fullName>
    </recommendedName>
</protein>
<dbReference type="GO" id="GO:0000981">
    <property type="term" value="F:DNA-binding transcription factor activity, RNA polymerase II-specific"/>
    <property type="evidence" value="ECO:0007669"/>
    <property type="project" value="InterPro"/>
</dbReference>
<dbReference type="SMART" id="SM00066">
    <property type="entry name" value="GAL4"/>
    <property type="match status" value="1"/>
</dbReference>
<dbReference type="AlphaFoldDB" id="A0A7H9HVH7"/>
<dbReference type="Pfam" id="PF00172">
    <property type="entry name" value="Zn_clus"/>
    <property type="match status" value="1"/>
</dbReference>
<dbReference type="PROSITE" id="PS00463">
    <property type="entry name" value="ZN2_CY6_FUNGAL_1"/>
    <property type="match status" value="1"/>
</dbReference>
<dbReference type="PROSITE" id="PS50048">
    <property type="entry name" value="ZN2_CY6_FUNGAL_2"/>
    <property type="match status" value="1"/>
</dbReference>
<keyword evidence="10" id="KW-1185">Reference proteome</keyword>
<feature type="domain" description="Zn(2)-C6 fungal-type" evidence="8">
    <location>
        <begin position="42"/>
        <end position="72"/>
    </location>
</feature>
<dbReference type="PRINTS" id="PR00755">
    <property type="entry name" value="AFLATOXINBRP"/>
</dbReference>
<dbReference type="CDD" id="cd00067">
    <property type="entry name" value="GAL4"/>
    <property type="match status" value="1"/>
</dbReference>
<organism evidence="9 10">
    <name type="scientific">Torulaspora globosa</name>
    <dbReference type="NCBI Taxonomy" id="48254"/>
    <lineage>
        <taxon>Eukaryota</taxon>
        <taxon>Fungi</taxon>
        <taxon>Dikarya</taxon>
        <taxon>Ascomycota</taxon>
        <taxon>Saccharomycotina</taxon>
        <taxon>Saccharomycetes</taxon>
        <taxon>Saccharomycetales</taxon>
        <taxon>Saccharomycetaceae</taxon>
        <taxon>Torulaspora</taxon>
    </lineage>
</organism>
<dbReference type="OrthoDB" id="5069333at2759"/>
<evidence type="ECO:0000256" key="4">
    <source>
        <dbReference type="ARBA" id="ARBA00023125"/>
    </source>
</evidence>
<feature type="compositionally biased region" description="Polar residues" evidence="7">
    <location>
        <begin position="9"/>
        <end position="24"/>
    </location>
</feature>
<sequence>MQPLRLDNGSGSTGLSSLEDSQVAPTGGGDGQTKKRNRISFVCQACRRSKTKCDREKPRCSRCVQHGIQCVYDVEQQPAPKNPSKDATIARLEKEVAYWRNKAQDREQHGTSGTKRVREASHVSTQQAKKVKSWPGNGVMSDLENVEVNLYRTHPSMIMNRVMKREVKPLSENYAITQDPFLSGLIAAVFLGPSNNTMIPALSANASVSRALPSVRDNVSKLKEKLISQCHNEAQKARINEFTERILQSNTKDRVRVGMLPNTIRTSFDRNYLEDICPSNGDYSEALKSFIIEMQEILPPLKILNSYKAHFYESVYPNLPFLNKQIFEESLASTLFEDEDDPTKIKIKLGRSRLRSKMENLCILLVILKLSYISLLFLNEGAEEMGTDINRDVINKYPIGNETIILAENVLSAENLFACANENIITCLLYIWSFFVYSPEEGDFFLEHPTDVLTGVIVMLASSIGLHRDPSDFPRMCELEDPSVINHRRILWIAVITTICLESSLKGRHPLSLDTAMEQFMSLKGSYAMEDYMRKIKRDKPEKDIGEMRVHELCLKRSVLALLIYDMDKLSLTYRGSFHLAEIEESRSKIENFLAENFDLSYLEKSSGGAADETTKFSNSNMTRARNSVGLHSVIMSRAVLLRASMALFYHFESAAVENNEQLPLYAKYLVRVCSDALTLISLITKYFGDGYKSGSLPSYCYNITKGTQIALSSTFFGMLGIIMRIEMAINIIFSNYRNEISSASSKNHLETSSQKMETLRALKMDLQSALESVYRVASKRLRFTYFSVFKMLALFDVIIQRMRKGELWSTMLRLQHVEEMNQRSVKALSMALALDLDDRHTVINQLRNRNHLVHLPAKKLGTIFREVRCVIEGENAIIPKQEPTVSHPETLSDKNLAGSSGNIGNLDKLFSAAALSQNLDIQSNSVGTGEANQANSNRLATKNDNRPANDHKNDLDLASGVPMDFPGLFGGLDLFDYDFLFSNDG</sequence>
<dbReference type="PANTHER" id="PTHR31069:SF29">
    <property type="entry name" value="OLEATE-ACTIVATED TRANSCRIPTION FACTOR 1-RELATED"/>
    <property type="match status" value="1"/>
</dbReference>
<name>A0A7H9HVH7_9SACH</name>
<dbReference type="GO" id="GO:0045944">
    <property type="term" value="P:positive regulation of transcription by RNA polymerase II"/>
    <property type="evidence" value="ECO:0007669"/>
    <property type="project" value="TreeGrafter"/>
</dbReference>
<keyword evidence="4" id="KW-0238">DNA-binding</keyword>
<keyword evidence="6" id="KW-0539">Nucleus</keyword>
<evidence type="ECO:0000313" key="9">
    <source>
        <dbReference type="EMBL" id="QLQ81738.1"/>
    </source>
</evidence>
<dbReference type="SUPFAM" id="SSF57701">
    <property type="entry name" value="Zn2/Cys6 DNA-binding domain"/>
    <property type="match status" value="1"/>
</dbReference>
<dbReference type="CDD" id="cd12148">
    <property type="entry name" value="fungal_TF_MHR"/>
    <property type="match status" value="1"/>
</dbReference>
<gene>
    <name evidence="9" type="ORF">HG537_0F04990</name>
</gene>
<evidence type="ECO:0000256" key="2">
    <source>
        <dbReference type="ARBA" id="ARBA00022833"/>
    </source>
</evidence>
<accession>A0A7H9HVH7</accession>
<dbReference type="InterPro" id="IPR001138">
    <property type="entry name" value="Zn2Cys6_DnaBD"/>
</dbReference>
<feature type="region of interest" description="Disordered" evidence="7">
    <location>
        <begin position="103"/>
        <end position="136"/>
    </location>
</feature>
<evidence type="ECO:0000256" key="6">
    <source>
        <dbReference type="ARBA" id="ARBA00023242"/>
    </source>
</evidence>
<evidence type="ECO:0000256" key="7">
    <source>
        <dbReference type="SAM" id="MobiDB-lite"/>
    </source>
</evidence>